<dbReference type="EMBL" id="JAZGQO010000018">
    <property type="protein sequence ID" value="KAK6167026.1"/>
    <property type="molecule type" value="Genomic_DNA"/>
</dbReference>
<dbReference type="AlphaFoldDB" id="A0AAN8G3L2"/>
<dbReference type="Proteomes" id="UP001347796">
    <property type="component" value="Unassembled WGS sequence"/>
</dbReference>
<proteinExistence type="predicted"/>
<organism evidence="2 3">
    <name type="scientific">Patella caerulea</name>
    <name type="common">Rayed Mediterranean limpet</name>
    <dbReference type="NCBI Taxonomy" id="87958"/>
    <lineage>
        <taxon>Eukaryota</taxon>
        <taxon>Metazoa</taxon>
        <taxon>Spiralia</taxon>
        <taxon>Lophotrochozoa</taxon>
        <taxon>Mollusca</taxon>
        <taxon>Gastropoda</taxon>
        <taxon>Patellogastropoda</taxon>
        <taxon>Patelloidea</taxon>
        <taxon>Patellidae</taxon>
        <taxon>Patella</taxon>
    </lineage>
</organism>
<accession>A0AAN8G3L2</accession>
<dbReference type="InterPro" id="IPR025398">
    <property type="entry name" value="DUF4371"/>
</dbReference>
<protein>
    <recommendedName>
        <fullName evidence="1">DUF4371 domain-containing protein</fullName>
    </recommendedName>
</protein>
<evidence type="ECO:0000313" key="2">
    <source>
        <dbReference type="EMBL" id="KAK6167026.1"/>
    </source>
</evidence>
<evidence type="ECO:0000313" key="3">
    <source>
        <dbReference type="Proteomes" id="UP001347796"/>
    </source>
</evidence>
<keyword evidence="3" id="KW-1185">Reference proteome</keyword>
<dbReference type="PANTHER" id="PTHR45749">
    <property type="match status" value="1"/>
</dbReference>
<reference evidence="2 3" key="1">
    <citation type="submission" date="2024-01" db="EMBL/GenBank/DDBJ databases">
        <title>The genome of the rayed Mediterranean limpet Patella caerulea (Linnaeus, 1758).</title>
        <authorList>
            <person name="Anh-Thu Weber A."/>
            <person name="Halstead-Nussloch G."/>
        </authorList>
    </citation>
    <scope>NUCLEOTIDE SEQUENCE [LARGE SCALE GENOMIC DNA]</scope>
    <source>
        <strain evidence="2">AATW-2023a</strain>
        <tissue evidence="2">Whole specimen</tissue>
    </source>
</reference>
<dbReference type="PANTHER" id="PTHR45749:SF37">
    <property type="entry name" value="OS05G0311600 PROTEIN"/>
    <property type="match status" value="1"/>
</dbReference>
<evidence type="ECO:0000259" key="1">
    <source>
        <dbReference type="Pfam" id="PF14291"/>
    </source>
</evidence>
<sequence>MFGFVASRDKHLQDIISEIPLNATYKSPNIQNDVIDIMAKIVTQSVVDNVNGADVQFATVLADGTRDKNNRENISIALRYVKDGKAFESLLYMPETQQLDASSLTTLIVKTLRDTGINIGHIISQCYDGATVMSGNKGGVQRLLQNEFGREIPYVHCFNHRLHLVVVAVVSRIDAIKQYFDQVGLIYTFFQKIKAAEIYEGTSIKRVLDTRWNGHLNAITAIVNNYTEITNALRKIGSRQFSQFDGETVVTAIGLASVVTTPDFRFISVTMKRVLELLKPDDQLLQKRNTDLNEAMCLIDTCMDQVRKLRNEVSFIGISECCDELMSDCEPATKRRNVQPPSHMKHFLTLEPTGHSHRQSDATDNTQVLFEVVDSVLTEMERRFINQGWLYEAVTAMSRRSEKFLDLKTLAPLSRLGITIPSSAELQVCKAYIGRLNIPIDELDSSKLLELLYTNKSCGLFRYLHFGGYNSYIRVKQCSM</sequence>
<dbReference type="SUPFAM" id="SSF53098">
    <property type="entry name" value="Ribonuclease H-like"/>
    <property type="match status" value="1"/>
</dbReference>
<comment type="caution">
    <text evidence="2">The sequence shown here is derived from an EMBL/GenBank/DDBJ whole genome shotgun (WGS) entry which is preliminary data.</text>
</comment>
<gene>
    <name evidence="2" type="ORF">SNE40_021137</name>
</gene>
<dbReference type="Pfam" id="PF14291">
    <property type="entry name" value="DUF4371"/>
    <property type="match status" value="1"/>
</dbReference>
<dbReference type="InterPro" id="IPR012337">
    <property type="entry name" value="RNaseH-like_sf"/>
</dbReference>
<feature type="domain" description="DUF4371" evidence="1">
    <location>
        <begin position="15"/>
        <end position="136"/>
    </location>
</feature>
<name>A0AAN8G3L2_PATCE</name>